<feature type="transmembrane region" description="Helical" evidence="1">
    <location>
        <begin position="134"/>
        <end position="160"/>
    </location>
</feature>
<dbReference type="InterPro" id="IPR009577">
    <property type="entry name" value="Sm_multidrug_ex"/>
</dbReference>
<dbReference type="PANTHER" id="PTHR36007">
    <property type="entry name" value="TRANSPORT PROTEIN-RELATED"/>
    <property type="match status" value="1"/>
</dbReference>
<evidence type="ECO:0000313" key="2">
    <source>
        <dbReference type="EMBL" id="PIP18917.1"/>
    </source>
</evidence>
<comment type="caution">
    <text evidence="2">The sequence shown here is derived from an EMBL/GenBank/DDBJ whole genome shotgun (WGS) entry which is preliminary data.</text>
</comment>
<reference evidence="2 3" key="1">
    <citation type="submission" date="2017-09" db="EMBL/GenBank/DDBJ databases">
        <title>Depth-based differentiation of microbial function through sediment-hosted aquifers and enrichment of novel symbionts in the deep terrestrial subsurface.</title>
        <authorList>
            <person name="Probst A.J."/>
            <person name="Ladd B."/>
            <person name="Jarett J.K."/>
            <person name="Geller-Mcgrath D.E."/>
            <person name="Sieber C.M."/>
            <person name="Emerson J.B."/>
            <person name="Anantharaman K."/>
            <person name="Thomas B.C."/>
            <person name="Malmstrom R."/>
            <person name="Stieglmeier M."/>
            <person name="Klingl A."/>
            <person name="Woyke T."/>
            <person name="Ryan C.M."/>
            <person name="Banfield J.F."/>
        </authorList>
    </citation>
    <scope>NUCLEOTIDE SEQUENCE [LARGE SCALE GENOMIC DNA]</scope>
    <source>
        <strain evidence="2">CG23_combo_of_CG06-09_8_20_14_all_41_10</strain>
    </source>
</reference>
<keyword evidence="1" id="KW-0812">Transmembrane</keyword>
<feature type="transmembrane region" description="Helical" evidence="1">
    <location>
        <begin position="46"/>
        <end position="65"/>
    </location>
</feature>
<protein>
    <submittedName>
        <fullName evidence="2">Ligand-binding protein SH3</fullName>
    </submittedName>
</protein>
<proteinExistence type="predicted"/>
<keyword evidence="1" id="KW-1133">Transmembrane helix</keyword>
<dbReference type="PANTHER" id="PTHR36007:SF2">
    <property type="entry name" value="TRANSPORT PROTEIN-RELATED"/>
    <property type="match status" value="1"/>
</dbReference>
<feature type="transmembrane region" description="Helical" evidence="1">
    <location>
        <begin position="102"/>
        <end position="127"/>
    </location>
</feature>
<accession>A0A2G9YI41</accession>
<sequence length="165" mass="18400">MLETILHWLKDIPREYIVIITGALPISELRGAIPLGLYFGMPISKAFFLAVLGNIIFIAPALFLLEPVSLVLRKFRLWSRFFDWLFERAKKNSDTIQKYETLGLLIFVAIPLPMTGAWSGVIAASLLKIKFRYAFIAITLGVIIAGIIVSSLCALGLFSWKAVAN</sequence>
<gene>
    <name evidence="2" type="ORF">COX41_05675</name>
</gene>
<organism evidence="2 3">
    <name type="scientific">Candidatus Sherwoodlollariibacterium unditelluris</name>
    <dbReference type="NCBI Taxonomy" id="1974757"/>
    <lineage>
        <taxon>Bacteria</taxon>
        <taxon>Pseudomonadati</taxon>
        <taxon>Candidatus Omnitrophota</taxon>
        <taxon>Candidatus Sherwoodlollariibacterium</taxon>
    </lineage>
</organism>
<keyword evidence="1" id="KW-0472">Membrane</keyword>
<dbReference type="AlphaFoldDB" id="A0A2G9YI41"/>
<dbReference type="Proteomes" id="UP000231292">
    <property type="component" value="Unassembled WGS sequence"/>
</dbReference>
<name>A0A2G9YI41_9BACT</name>
<dbReference type="Pfam" id="PF06695">
    <property type="entry name" value="Sm_multidrug_ex"/>
    <property type="match status" value="1"/>
</dbReference>
<evidence type="ECO:0000256" key="1">
    <source>
        <dbReference type="SAM" id="Phobius"/>
    </source>
</evidence>
<evidence type="ECO:0000313" key="3">
    <source>
        <dbReference type="Proteomes" id="UP000231292"/>
    </source>
</evidence>
<dbReference type="EMBL" id="PCRK01000146">
    <property type="protein sequence ID" value="PIP18917.1"/>
    <property type="molecule type" value="Genomic_DNA"/>
</dbReference>